<gene>
    <name evidence="3" type="ORF">ASU31_23260</name>
</gene>
<evidence type="ECO:0000259" key="2">
    <source>
        <dbReference type="Pfam" id="PF13628"/>
    </source>
</evidence>
<evidence type="ECO:0000313" key="3">
    <source>
        <dbReference type="EMBL" id="KRT13670.1"/>
    </source>
</evidence>
<dbReference type="EMBL" id="LMZQ01000036">
    <property type="protein sequence ID" value="KRT13670.1"/>
    <property type="molecule type" value="Genomic_DNA"/>
</dbReference>
<dbReference type="Pfam" id="PF13628">
    <property type="entry name" value="DUF4142"/>
    <property type="match status" value="2"/>
</dbReference>
<dbReference type="STRING" id="687842.ASU31_23260"/>
<evidence type="ECO:0000313" key="4">
    <source>
        <dbReference type="Proteomes" id="UP000051950"/>
    </source>
</evidence>
<proteinExistence type="predicted"/>
<feature type="region of interest" description="Disordered" evidence="1">
    <location>
        <begin position="118"/>
        <end position="168"/>
    </location>
</feature>
<feature type="domain" description="DUF4142" evidence="2">
    <location>
        <begin position="169"/>
        <end position="240"/>
    </location>
</feature>
<dbReference type="AlphaFoldDB" id="A0A0T5VIG6"/>
<dbReference type="Gene3D" id="1.20.1260.10">
    <property type="match status" value="1"/>
</dbReference>
<organism evidence="3 4">
    <name type="scientific">Pedobacter ginsenosidimutans</name>
    <dbReference type="NCBI Taxonomy" id="687842"/>
    <lineage>
        <taxon>Bacteria</taxon>
        <taxon>Pseudomonadati</taxon>
        <taxon>Bacteroidota</taxon>
        <taxon>Sphingobacteriia</taxon>
        <taxon>Sphingobacteriales</taxon>
        <taxon>Sphingobacteriaceae</taxon>
        <taxon>Pedobacter</taxon>
    </lineage>
</organism>
<dbReference type="InterPro" id="IPR012347">
    <property type="entry name" value="Ferritin-like"/>
</dbReference>
<sequence>MLEGFYLCIYLNYLTMKNHFNTRKIAVVGMIISATSFNAVAKADWHYAGSFDCINQQDSLTTAQFLQQAAIAGMKEVLTGKIAADKASDKKVKAFGQMMLDDHTKANEELRGLAKLKKVDLPMNTPEGGQRPDGRVDSSPENMKDTSRTKNAGGEAGNTGLAKKTANGATEADVTNAIKKLNNLSGASFDKAYIGMMLVDHQDAVALFEKASKSTDNDVKAYANKYLPTLRKHLKQVNTLADKSNK</sequence>
<dbReference type="InterPro" id="IPR025419">
    <property type="entry name" value="DUF4142"/>
</dbReference>
<comment type="caution">
    <text evidence="3">The sequence shown here is derived from an EMBL/GenBank/DDBJ whole genome shotgun (WGS) entry which is preliminary data.</text>
</comment>
<dbReference type="PANTHER" id="PTHR38593">
    <property type="entry name" value="BLR2558 PROTEIN"/>
    <property type="match status" value="1"/>
</dbReference>
<evidence type="ECO:0000256" key="1">
    <source>
        <dbReference type="SAM" id="MobiDB-lite"/>
    </source>
</evidence>
<dbReference type="Proteomes" id="UP000051950">
    <property type="component" value="Unassembled WGS sequence"/>
</dbReference>
<protein>
    <recommendedName>
        <fullName evidence="2">DUF4142 domain-containing protein</fullName>
    </recommendedName>
</protein>
<dbReference type="OrthoDB" id="753572at2"/>
<feature type="compositionally biased region" description="Basic and acidic residues" evidence="1">
    <location>
        <begin position="130"/>
        <end position="148"/>
    </location>
</feature>
<accession>A0A0T5VIG6</accession>
<reference evidence="3 4" key="1">
    <citation type="submission" date="2015-11" db="EMBL/GenBank/DDBJ databases">
        <title>Sequence of Pedobacter ginsenosidimutans.</title>
        <authorList>
            <person name="Carson E."/>
            <person name="Keyser V."/>
            <person name="Newman J."/>
            <person name="Miller J."/>
        </authorList>
    </citation>
    <scope>NUCLEOTIDE SEQUENCE [LARGE SCALE GENOMIC DNA]</scope>
    <source>
        <strain evidence="3 4">KACC 14530</strain>
    </source>
</reference>
<name>A0A0T5VIG6_9SPHI</name>
<keyword evidence="4" id="KW-1185">Reference proteome</keyword>
<dbReference type="PANTHER" id="PTHR38593:SF1">
    <property type="entry name" value="BLR2558 PROTEIN"/>
    <property type="match status" value="1"/>
</dbReference>
<feature type="domain" description="DUF4142" evidence="2">
    <location>
        <begin position="61"/>
        <end position="127"/>
    </location>
</feature>